<feature type="compositionally biased region" description="Basic and acidic residues" evidence="2">
    <location>
        <begin position="488"/>
        <end position="503"/>
    </location>
</feature>
<feature type="compositionally biased region" description="Basic and acidic residues" evidence="2">
    <location>
        <begin position="410"/>
        <end position="441"/>
    </location>
</feature>
<sequence>MLGWVLRRGPDARKAPYGGGDDTTQLEQPDTPAPVFAARALKTAIFGEPDRANDDATITTQNPGDTPTKPTGILLTPGTGTTRRKRVSFGRDVLQPGPQADEKGTAASRNISTHRRTKLTELMENSRRDKAKASATISDKKQPAPSAHQEQVDEDEWEEEEDEEDFCTHDITVDLNEPYSRSGKYWKSNFETYHQDAKAEMEKLLKYKQLAKSYAKMKDAEASDLHEKLREEQAKVGEMERKLGEMTTQIASRTLQGGGPESPELMRDLAKQTALAVQYRSQVKELEALIRDRTSDQDPKGRYRRTVPSPRGNKALLEAQRELRRAKVQLQSMESLRDEVDRLKSELKTAEQRSSKRAGRGGDDESTYVKDLLAQLREAKAESRRTDEQLKRLADDYEKFRSEAVAQQADAKRVLGKTTEKISELKRELRTLRPTVDERGPRPRSFHGTSTTAPENRRDLGGDERPDIHVDLRDLARLTNSASPHSHQSGERNDVETNTDGRRVKPSQPSRTLRDKFLEDTVDMEAQPVPAPPFRSIMEGRANLERPKWQPYIPRSPRNRAYFMKDLGRRRGNGGLDDDEPENQIGPRDAGAERISWETRVEIDQEDEPRVDLLRDRFKHLGLPDVNNSGIMSANNSRCPLPPDRRAAALARIEQRKAERRKAGANPKGRDKENVRPGANRVI</sequence>
<feature type="compositionally biased region" description="Basic and acidic residues" evidence="2">
    <location>
        <begin position="335"/>
        <end position="354"/>
    </location>
</feature>
<feature type="coiled-coil region" evidence="1">
    <location>
        <begin position="222"/>
        <end position="289"/>
    </location>
</feature>
<name>A0AAE8MS36_9PEZI</name>
<feature type="compositionally biased region" description="Polar residues" evidence="2">
    <location>
        <begin position="56"/>
        <end position="65"/>
    </location>
</feature>
<organism evidence="4 5">
    <name type="scientific">Cephalotrichum gorgonifer</name>
    <dbReference type="NCBI Taxonomy" id="2041049"/>
    <lineage>
        <taxon>Eukaryota</taxon>
        <taxon>Fungi</taxon>
        <taxon>Dikarya</taxon>
        <taxon>Ascomycota</taxon>
        <taxon>Pezizomycotina</taxon>
        <taxon>Sordariomycetes</taxon>
        <taxon>Hypocreomycetidae</taxon>
        <taxon>Microascales</taxon>
        <taxon>Microascaceae</taxon>
        <taxon>Cephalotrichum</taxon>
    </lineage>
</organism>
<proteinExistence type="predicted"/>
<dbReference type="Pfam" id="PF11500">
    <property type="entry name" value="Cut12"/>
    <property type="match status" value="1"/>
</dbReference>
<dbReference type="EMBL" id="ONZQ02000001">
    <property type="protein sequence ID" value="SPN97638.1"/>
    <property type="molecule type" value="Genomic_DNA"/>
</dbReference>
<feature type="domain" description="Spindle pole body-associated protein cut12" evidence="3">
    <location>
        <begin position="114"/>
        <end position="255"/>
    </location>
</feature>
<evidence type="ECO:0000256" key="1">
    <source>
        <dbReference type="SAM" id="Coils"/>
    </source>
</evidence>
<dbReference type="Proteomes" id="UP001187682">
    <property type="component" value="Unassembled WGS sequence"/>
</dbReference>
<reference evidence="4" key="1">
    <citation type="submission" date="2018-03" db="EMBL/GenBank/DDBJ databases">
        <authorList>
            <person name="Guldener U."/>
        </authorList>
    </citation>
    <scope>NUCLEOTIDE SEQUENCE</scope>
</reference>
<dbReference type="InterPro" id="IPR021589">
    <property type="entry name" value="Cut12"/>
</dbReference>
<feature type="region of interest" description="Disordered" evidence="2">
    <location>
        <begin position="654"/>
        <end position="683"/>
    </location>
</feature>
<dbReference type="AlphaFoldDB" id="A0AAE8MS36"/>
<keyword evidence="1" id="KW-0175">Coiled coil</keyword>
<feature type="region of interest" description="Disordered" evidence="2">
    <location>
        <begin position="46"/>
        <end position="172"/>
    </location>
</feature>
<comment type="caution">
    <text evidence="4">The sequence shown here is derived from an EMBL/GenBank/DDBJ whole genome shotgun (WGS) entry which is preliminary data.</text>
</comment>
<feature type="region of interest" description="Disordered" evidence="2">
    <location>
        <begin position="403"/>
        <end position="466"/>
    </location>
</feature>
<feature type="region of interest" description="Disordered" evidence="2">
    <location>
        <begin position="289"/>
        <end position="315"/>
    </location>
</feature>
<accession>A0AAE8MS36</accession>
<evidence type="ECO:0000259" key="3">
    <source>
        <dbReference type="Pfam" id="PF11500"/>
    </source>
</evidence>
<feature type="compositionally biased region" description="Basic and acidic residues" evidence="2">
    <location>
        <begin position="118"/>
        <end position="142"/>
    </location>
</feature>
<keyword evidence="5" id="KW-1185">Reference proteome</keyword>
<feature type="region of interest" description="Disordered" evidence="2">
    <location>
        <begin position="1"/>
        <end position="31"/>
    </location>
</feature>
<feature type="compositionally biased region" description="Low complexity" evidence="2">
    <location>
        <begin position="66"/>
        <end position="81"/>
    </location>
</feature>
<feature type="compositionally biased region" description="Basic and acidic residues" evidence="2">
    <location>
        <begin position="455"/>
        <end position="466"/>
    </location>
</feature>
<feature type="region of interest" description="Disordered" evidence="2">
    <location>
        <begin position="480"/>
        <end position="516"/>
    </location>
</feature>
<evidence type="ECO:0000313" key="5">
    <source>
        <dbReference type="Proteomes" id="UP001187682"/>
    </source>
</evidence>
<evidence type="ECO:0000256" key="2">
    <source>
        <dbReference type="SAM" id="MobiDB-lite"/>
    </source>
</evidence>
<gene>
    <name evidence="4" type="ORF">DNG_01150</name>
</gene>
<feature type="compositionally biased region" description="Acidic residues" evidence="2">
    <location>
        <begin position="152"/>
        <end position="165"/>
    </location>
</feature>
<feature type="compositionally biased region" description="Basic and acidic residues" evidence="2">
    <location>
        <begin position="289"/>
        <end position="301"/>
    </location>
</feature>
<feature type="region of interest" description="Disordered" evidence="2">
    <location>
        <begin position="330"/>
        <end position="369"/>
    </location>
</feature>
<protein>
    <recommendedName>
        <fullName evidence="3">Spindle pole body-associated protein cut12 domain-containing protein</fullName>
    </recommendedName>
</protein>
<evidence type="ECO:0000313" key="4">
    <source>
        <dbReference type="EMBL" id="SPN97638.1"/>
    </source>
</evidence>